<evidence type="ECO:0000256" key="2">
    <source>
        <dbReference type="ARBA" id="ARBA00022801"/>
    </source>
</evidence>
<dbReference type="SUPFAM" id="SSF52540">
    <property type="entry name" value="P-loop containing nucleoside triphosphate hydrolases"/>
    <property type="match status" value="1"/>
</dbReference>
<dbReference type="GO" id="GO:0003724">
    <property type="term" value="F:RNA helicase activity"/>
    <property type="evidence" value="ECO:0007669"/>
    <property type="project" value="TreeGrafter"/>
</dbReference>
<dbReference type="GO" id="GO:0043186">
    <property type="term" value="C:P granule"/>
    <property type="evidence" value="ECO:0007669"/>
    <property type="project" value="UniProtKB-ARBA"/>
</dbReference>
<accession>A0A183GXR8</accession>
<evidence type="ECO:0000256" key="5">
    <source>
        <dbReference type="RuleBase" id="RU000492"/>
    </source>
</evidence>
<feature type="compositionally biased region" description="Basic and acidic residues" evidence="6">
    <location>
        <begin position="430"/>
        <end position="448"/>
    </location>
</feature>
<feature type="domain" description="Helicase ATP-binding" evidence="7">
    <location>
        <begin position="55"/>
        <end position="237"/>
    </location>
</feature>
<keyword evidence="3 5" id="KW-0347">Helicase</keyword>
<dbReference type="InterPro" id="IPR000629">
    <property type="entry name" value="RNA-helicase_DEAD-box_CS"/>
</dbReference>
<reference evidence="9" key="1">
    <citation type="submission" date="2016-06" db="UniProtKB">
        <authorList>
            <consortium name="WormBaseParasite"/>
        </authorList>
    </citation>
    <scope>IDENTIFICATION</scope>
</reference>
<dbReference type="GO" id="GO:0005829">
    <property type="term" value="C:cytosol"/>
    <property type="evidence" value="ECO:0007669"/>
    <property type="project" value="TreeGrafter"/>
</dbReference>
<dbReference type="Pfam" id="PF00271">
    <property type="entry name" value="Helicase_C"/>
    <property type="match status" value="1"/>
</dbReference>
<feature type="region of interest" description="Disordered" evidence="6">
    <location>
        <begin position="430"/>
        <end position="458"/>
    </location>
</feature>
<dbReference type="InterPro" id="IPR050079">
    <property type="entry name" value="DEAD_box_RNA_helicase"/>
</dbReference>
<dbReference type="SMART" id="SM00487">
    <property type="entry name" value="DEXDc"/>
    <property type="match status" value="1"/>
</dbReference>
<evidence type="ECO:0000259" key="7">
    <source>
        <dbReference type="PROSITE" id="PS51192"/>
    </source>
</evidence>
<dbReference type="Gene3D" id="3.40.50.300">
    <property type="entry name" value="P-loop containing nucleotide triphosphate hydrolases"/>
    <property type="match status" value="2"/>
</dbReference>
<organism evidence="9">
    <name type="scientific">Onchocerca flexuosa</name>
    <dbReference type="NCBI Taxonomy" id="387005"/>
    <lineage>
        <taxon>Eukaryota</taxon>
        <taxon>Metazoa</taxon>
        <taxon>Ecdysozoa</taxon>
        <taxon>Nematoda</taxon>
        <taxon>Chromadorea</taxon>
        <taxon>Rhabditida</taxon>
        <taxon>Spirurina</taxon>
        <taxon>Spiruromorpha</taxon>
        <taxon>Filarioidea</taxon>
        <taxon>Onchocercidae</taxon>
        <taxon>Onchocerca</taxon>
    </lineage>
</organism>
<dbReference type="GO" id="GO:0003676">
    <property type="term" value="F:nucleic acid binding"/>
    <property type="evidence" value="ECO:0007669"/>
    <property type="project" value="InterPro"/>
</dbReference>
<feature type="compositionally biased region" description="Polar residues" evidence="6">
    <location>
        <begin position="449"/>
        <end position="458"/>
    </location>
</feature>
<proteinExistence type="inferred from homology"/>
<comment type="similarity">
    <text evidence="5">Belongs to the DEAD box helicase family.</text>
</comment>
<dbReference type="InterPro" id="IPR011545">
    <property type="entry name" value="DEAD/DEAH_box_helicase_dom"/>
</dbReference>
<dbReference type="InterPro" id="IPR044742">
    <property type="entry name" value="DEAD/DEAH_RhlB"/>
</dbReference>
<evidence type="ECO:0000256" key="3">
    <source>
        <dbReference type="ARBA" id="ARBA00022806"/>
    </source>
</evidence>
<dbReference type="InterPro" id="IPR001650">
    <property type="entry name" value="Helicase_C-like"/>
</dbReference>
<dbReference type="PANTHER" id="PTHR47959">
    <property type="entry name" value="ATP-DEPENDENT RNA HELICASE RHLE-RELATED"/>
    <property type="match status" value="1"/>
</dbReference>
<protein>
    <submittedName>
        <fullName evidence="9">RNA helicase</fullName>
    </submittedName>
</protein>
<dbReference type="GO" id="GO:0005524">
    <property type="term" value="F:ATP binding"/>
    <property type="evidence" value="ECO:0007669"/>
    <property type="project" value="UniProtKB-KW"/>
</dbReference>
<dbReference type="AlphaFoldDB" id="A0A183GXR8"/>
<dbReference type="GO" id="GO:0016787">
    <property type="term" value="F:hydrolase activity"/>
    <property type="evidence" value="ECO:0007669"/>
    <property type="project" value="UniProtKB-KW"/>
</dbReference>
<dbReference type="CDD" id="cd00268">
    <property type="entry name" value="DEADc"/>
    <property type="match status" value="1"/>
</dbReference>
<dbReference type="InterPro" id="IPR014001">
    <property type="entry name" value="Helicase_ATP-bd"/>
</dbReference>
<dbReference type="InterPro" id="IPR027417">
    <property type="entry name" value="P-loop_NTPase"/>
</dbReference>
<dbReference type="STRING" id="387005.A0A183GXR8"/>
<feature type="domain" description="Helicase C-terminal" evidence="8">
    <location>
        <begin position="276"/>
        <end position="427"/>
    </location>
</feature>
<name>A0A183GXR8_9BILA</name>
<evidence type="ECO:0000256" key="1">
    <source>
        <dbReference type="ARBA" id="ARBA00022741"/>
    </source>
</evidence>
<evidence type="ECO:0000256" key="4">
    <source>
        <dbReference type="ARBA" id="ARBA00022840"/>
    </source>
</evidence>
<dbReference type="PROSITE" id="PS00039">
    <property type="entry name" value="DEAD_ATP_HELICASE"/>
    <property type="match status" value="1"/>
</dbReference>
<dbReference type="WBParaSite" id="OFLC_0000002701-mRNA-1">
    <property type="protein sequence ID" value="OFLC_0000002701-mRNA-1"/>
    <property type="gene ID" value="OFLC_0000002701"/>
</dbReference>
<keyword evidence="4 5" id="KW-0067">ATP-binding</keyword>
<evidence type="ECO:0000313" key="9">
    <source>
        <dbReference type="WBParaSite" id="OFLC_0000002701-mRNA-1"/>
    </source>
</evidence>
<dbReference type="CDD" id="cd18787">
    <property type="entry name" value="SF2_C_DEAD"/>
    <property type="match status" value="1"/>
</dbReference>
<evidence type="ECO:0000256" key="6">
    <source>
        <dbReference type="SAM" id="MobiDB-lite"/>
    </source>
</evidence>
<keyword evidence="1 5" id="KW-0547">Nucleotide-binding</keyword>
<dbReference type="PANTHER" id="PTHR47959:SF1">
    <property type="entry name" value="ATP-DEPENDENT RNA HELICASE DBPA"/>
    <property type="match status" value="1"/>
</dbReference>
<dbReference type="SMART" id="SM00490">
    <property type="entry name" value="HELICc"/>
    <property type="match status" value="1"/>
</dbReference>
<sequence>LDNFNGIPIVNKYGHHKDETGRWIWNNCNPSINAQKFGENKGPYVVEEKKNLDKNRRPEAGYDVIGHAVTGGGKTAAFLIPIINYISNQKSKVGSERNTYPYGIIISPTKELAEQLYEDTLVFSDGLNCMVVVSFGEMSRQDSIARIKNGCDIFICTVGRLCDYLQKEVLELRHLHFLVFDEADRLLQVEGFYHDLVENLLPKCRQIPNLRKLLFSATDYNDLAELKEEFLMQNVTKVVVGTLNRVNPFIEQRILKVEIHEKRETLLYLIQDIYLNGNAVLLTIWDDSSPPKTIIFVNTKRFSTVIACYLSLKGYKAYPIHGNLTARLRREAIEALQSGDCHILVSTDVSALGLDIKGISHIINYEIPKFENFQSYVHRVGRTGRVGNVGRATTFFAPSVDNGTASILFKCLKGNNQEIPDFLYEEVERQRGTEDLQRKTREEYKRASNESSMESSDE</sequence>
<keyword evidence="2 5" id="KW-0378">Hydrolase</keyword>
<evidence type="ECO:0000259" key="8">
    <source>
        <dbReference type="PROSITE" id="PS51194"/>
    </source>
</evidence>
<dbReference type="PROSITE" id="PS51194">
    <property type="entry name" value="HELICASE_CTER"/>
    <property type="match status" value="1"/>
</dbReference>
<dbReference type="Pfam" id="PF00270">
    <property type="entry name" value="DEAD"/>
    <property type="match status" value="1"/>
</dbReference>
<dbReference type="PROSITE" id="PS51192">
    <property type="entry name" value="HELICASE_ATP_BIND_1"/>
    <property type="match status" value="1"/>
</dbReference>